<evidence type="ECO:0000313" key="3">
    <source>
        <dbReference type="Proteomes" id="UP000069001"/>
    </source>
</evidence>
<dbReference type="AlphaFoldDB" id="A0A104DX50"/>
<organism evidence="2 3">
    <name type="scientific">Burkholderia cepacia</name>
    <name type="common">Pseudomonas cepacia</name>
    <dbReference type="NCBI Taxonomy" id="292"/>
    <lineage>
        <taxon>Bacteria</taxon>
        <taxon>Pseudomonadati</taxon>
        <taxon>Pseudomonadota</taxon>
        <taxon>Betaproteobacteria</taxon>
        <taxon>Burkholderiales</taxon>
        <taxon>Burkholderiaceae</taxon>
        <taxon>Burkholderia</taxon>
        <taxon>Burkholderia cepacia complex</taxon>
    </lineage>
</organism>
<comment type="caution">
    <text evidence="2">The sequence shown here is derived from an EMBL/GenBank/DDBJ whole genome shotgun (WGS) entry which is preliminary data.</text>
</comment>
<gene>
    <name evidence="2" type="ORF">WS90_14670</name>
</gene>
<feature type="signal peptide" evidence="1">
    <location>
        <begin position="1"/>
        <end position="21"/>
    </location>
</feature>
<name>A0A104DX50_BURCE</name>
<dbReference type="EMBL" id="LOYH01000049">
    <property type="protein sequence ID" value="KVK82684.1"/>
    <property type="molecule type" value="Genomic_DNA"/>
</dbReference>
<sequence>MRIGMWAGVCAVLLAGCSAGMPPLVGNWRTPSFVDLQTSCGGAARDWGADAQPVYSTLYDAYVAKRYRGLTEANYCAFVNELSTHYAAPDATARAGWIAYFNGARAQAISWRAAVDPTLRGG</sequence>
<evidence type="ECO:0000256" key="1">
    <source>
        <dbReference type="SAM" id="SignalP"/>
    </source>
</evidence>
<keyword evidence="1" id="KW-0732">Signal</keyword>
<dbReference type="PROSITE" id="PS51257">
    <property type="entry name" value="PROKAR_LIPOPROTEIN"/>
    <property type="match status" value="1"/>
</dbReference>
<feature type="chain" id="PRO_5007120921" description="Lipoprotein" evidence="1">
    <location>
        <begin position="22"/>
        <end position="122"/>
    </location>
</feature>
<accession>A0A104DX50</accession>
<dbReference type="Proteomes" id="UP000069001">
    <property type="component" value="Unassembled WGS sequence"/>
</dbReference>
<proteinExistence type="predicted"/>
<reference evidence="2 3" key="1">
    <citation type="submission" date="2015-11" db="EMBL/GenBank/DDBJ databases">
        <title>Expanding the genomic diversity of Burkholderia species for the development of highly accurate diagnostics.</title>
        <authorList>
            <person name="Sahl J."/>
            <person name="Keim P."/>
            <person name="Wagner D."/>
        </authorList>
    </citation>
    <scope>NUCLEOTIDE SEQUENCE [LARGE SCALE GENOMIC DNA]</scope>
    <source>
        <strain evidence="2 3">MSMB1302</strain>
    </source>
</reference>
<evidence type="ECO:0008006" key="4">
    <source>
        <dbReference type="Google" id="ProtNLM"/>
    </source>
</evidence>
<evidence type="ECO:0000313" key="2">
    <source>
        <dbReference type="EMBL" id="KVK82684.1"/>
    </source>
</evidence>
<dbReference type="RefSeq" id="WP_059664577.1">
    <property type="nucleotide sequence ID" value="NZ_LOYH01000049.1"/>
</dbReference>
<protein>
    <recommendedName>
        <fullName evidence="4">Lipoprotein</fullName>
    </recommendedName>
</protein>